<reference evidence="3" key="3">
    <citation type="submission" date="2025-09" db="UniProtKB">
        <authorList>
            <consortium name="Ensembl"/>
        </authorList>
    </citation>
    <scope>IDENTIFICATION</scope>
</reference>
<dbReference type="Proteomes" id="UP000314982">
    <property type="component" value="Unassembled WGS sequence"/>
</dbReference>
<keyword evidence="1" id="KW-1133">Transmembrane helix</keyword>
<dbReference type="InterPro" id="IPR009003">
    <property type="entry name" value="Peptidase_S1_PA"/>
</dbReference>
<dbReference type="GO" id="GO:0005615">
    <property type="term" value="C:extracellular space"/>
    <property type="evidence" value="ECO:0007669"/>
    <property type="project" value="TreeGrafter"/>
</dbReference>
<evidence type="ECO:0000259" key="2">
    <source>
        <dbReference type="Pfam" id="PF00089"/>
    </source>
</evidence>
<dbReference type="InterPro" id="IPR050850">
    <property type="entry name" value="Peptidase_S1_Elastase_sf"/>
</dbReference>
<dbReference type="InterPro" id="IPR043504">
    <property type="entry name" value="Peptidase_S1_PA_chymotrypsin"/>
</dbReference>
<evidence type="ECO:0000313" key="4">
    <source>
        <dbReference type="Proteomes" id="UP000314982"/>
    </source>
</evidence>
<evidence type="ECO:0000256" key="1">
    <source>
        <dbReference type="SAM" id="Phobius"/>
    </source>
</evidence>
<keyword evidence="1" id="KW-0812">Transmembrane</keyword>
<reference evidence="3" key="2">
    <citation type="submission" date="2025-08" db="UniProtKB">
        <authorList>
            <consortium name="Ensembl"/>
        </authorList>
    </citation>
    <scope>IDENTIFICATION</scope>
</reference>
<dbReference type="PANTHER" id="PTHR24257:SF15">
    <property type="entry name" value="MYELOBLASTIN"/>
    <property type="match status" value="1"/>
</dbReference>
<dbReference type="AlphaFoldDB" id="A0A4W5JR35"/>
<reference evidence="4" key="1">
    <citation type="submission" date="2018-06" db="EMBL/GenBank/DDBJ databases">
        <title>Genome assembly of Danube salmon.</title>
        <authorList>
            <person name="Macqueen D.J."/>
            <person name="Gundappa M.K."/>
        </authorList>
    </citation>
    <scope>NUCLEOTIDE SEQUENCE [LARGE SCALE GENOMIC DNA]</scope>
</reference>
<dbReference type="SUPFAM" id="SSF50494">
    <property type="entry name" value="Trypsin-like serine proteases"/>
    <property type="match status" value="1"/>
</dbReference>
<keyword evidence="4" id="KW-1185">Reference proteome</keyword>
<name>A0A4W5JR35_9TELE</name>
<dbReference type="Ensembl" id="ENSHHUT00000002304.1">
    <property type="protein sequence ID" value="ENSHHUP00000002229.1"/>
    <property type="gene ID" value="ENSHHUG00000001439.1"/>
</dbReference>
<evidence type="ECO:0000313" key="3">
    <source>
        <dbReference type="Ensembl" id="ENSHHUP00000002229.1"/>
    </source>
</evidence>
<dbReference type="PROSITE" id="PS00134">
    <property type="entry name" value="TRYPSIN_HIS"/>
    <property type="match status" value="1"/>
</dbReference>
<dbReference type="InterPro" id="IPR001254">
    <property type="entry name" value="Trypsin_dom"/>
</dbReference>
<dbReference type="Pfam" id="PF00089">
    <property type="entry name" value="Trypsin"/>
    <property type="match status" value="1"/>
</dbReference>
<accession>A0A4W5JR35</accession>
<dbReference type="STRING" id="62062.ENSHHUP00000002229"/>
<keyword evidence="1" id="KW-0472">Membrane</keyword>
<sequence>MDCHGSLRNFHYAHLFPLISTCISVPFGFPLGCRLLLQCPLVRVSDAITGGREAEAHSRPYMASLQVADGCKMKHECGGFLVTDQWMMSAAHCFLSG</sequence>
<feature type="domain" description="Peptidase S1" evidence="2">
    <location>
        <begin position="48"/>
        <end position="95"/>
    </location>
</feature>
<dbReference type="PANTHER" id="PTHR24257">
    <property type="entry name" value="CHYMOTRYPSIN-LIKE ELASTASE FAMILY MEMBER"/>
    <property type="match status" value="1"/>
</dbReference>
<dbReference type="GeneTree" id="ENSGT01150000290073"/>
<organism evidence="3 4">
    <name type="scientific">Hucho hucho</name>
    <name type="common">huchen</name>
    <dbReference type="NCBI Taxonomy" id="62062"/>
    <lineage>
        <taxon>Eukaryota</taxon>
        <taxon>Metazoa</taxon>
        <taxon>Chordata</taxon>
        <taxon>Craniata</taxon>
        <taxon>Vertebrata</taxon>
        <taxon>Euteleostomi</taxon>
        <taxon>Actinopterygii</taxon>
        <taxon>Neopterygii</taxon>
        <taxon>Teleostei</taxon>
        <taxon>Protacanthopterygii</taxon>
        <taxon>Salmoniformes</taxon>
        <taxon>Salmonidae</taxon>
        <taxon>Salmoninae</taxon>
        <taxon>Hucho</taxon>
    </lineage>
</organism>
<feature type="transmembrane region" description="Helical" evidence="1">
    <location>
        <begin position="15"/>
        <end position="37"/>
    </location>
</feature>
<proteinExistence type="predicted"/>
<protein>
    <recommendedName>
        <fullName evidence="2">Peptidase S1 domain-containing protein</fullName>
    </recommendedName>
</protein>
<dbReference type="GO" id="GO:0006508">
    <property type="term" value="P:proteolysis"/>
    <property type="evidence" value="ECO:0007669"/>
    <property type="project" value="InterPro"/>
</dbReference>
<dbReference type="InterPro" id="IPR018114">
    <property type="entry name" value="TRYPSIN_HIS"/>
</dbReference>
<dbReference type="Gene3D" id="2.40.10.10">
    <property type="entry name" value="Trypsin-like serine proteases"/>
    <property type="match status" value="1"/>
</dbReference>
<dbReference type="GO" id="GO:0004252">
    <property type="term" value="F:serine-type endopeptidase activity"/>
    <property type="evidence" value="ECO:0007669"/>
    <property type="project" value="InterPro"/>
</dbReference>